<feature type="domain" description="Major facilitator superfamily (MFS) profile" evidence="7">
    <location>
        <begin position="28"/>
        <end position="427"/>
    </location>
</feature>
<feature type="transmembrane region" description="Helical" evidence="6">
    <location>
        <begin position="341"/>
        <end position="362"/>
    </location>
</feature>
<evidence type="ECO:0000256" key="6">
    <source>
        <dbReference type="SAM" id="Phobius"/>
    </source>
</evidence>
<dbReference type="SUPFAM" id="SSF103473">
    <property type="entry name" value="MFS general substrate transporter"/>
    <property type="match status" value="1"/>
</dbReference>
<keyword evidence="2 6" id="KW-0812">Transmembrane</keyword>
<evidence type="ECO:0000313" key="9">
    <source>
        <dbReference type="Proteomes" id="UP000490386"/>
    </source>
</evidence>
<feature type="transmembrane region" description="Helical" evidence="6">
    <location>
        <begin position="121"/>
        <end position="140"/>
    </location>
</feature>
<reference evidence="8 9" key="1">
    <citation type="submission" date="2019-09" db="EMBL/GenBank/DDBJ databases">
        <title>Phylogeny of genus Pseudoclavibacter and closely related genus.</title>
        <authorList>
            <person name="Li Y."/>
        </authorList>
    </citation>
    <scope>NUCLEOTIDE SEQUENCE [LARGE SCALE GENOMIC DNA]</scope>
    <source>
        <strain evidence="8 9">THG-MD12</strain>
    </source>
</reference>
<protein>
    <submittedName>
        <fullName evidence="8">MFS transporter</fullName>
    </submittedName>
</protein>
<feature type="transmembrane region" description="Helical" evidence="6">
    <location>
        <begin position="281"/>
        <end position="302"/>
    </location>
</feature>
<feature type="transmembrane region" description="Helical" evidence="6">
    <location>
        <begin position="67"/>
        <end position="85"/>
    </location>
</feature>
<evidence type="ECO:0000256" key="5">
    <source>
        <dbReference type="SAM" id="MobiDB-lite"/>
    </source>
</evidence>
<feature type="transmembrane region" description="Helical" evidence="6">
    <location>
        <begin position="314"/>
        <end position="335"/>
    </location>
</feature>
<comment type="subcellular location">
    <subcellularLocation>
        <location evidence="1">Cell membrane</location>
        <topology evidence="1">Multi-pass membrane protein</topology>
    </subcellularLocation>
</comment>
<evidence type="ECO:0000256" key="1">
    <source>
        <dbReference type="ARBA" id="ARBA00004651"/>
    </source>
</evidence>
<dbReference type="Proteomes" id="UP000490386">
    <property type="component" value="Unassembled WGS sequence"/>
</dbReference>
<dbReference type="Gene3D" id="1.20.1250.20">
    <property type="entry name" value="MFS general substrate transporter like domains"/>
    <property type="match status" value="1"/>
</dbReference>
<evidence type="ECO:0000256" key="2">
    <source>
        <dbReference type="ARBA" id="ARBA00022692"/>
    </source>
</evidence>
<dbReference type="AlphaFoldDB" id="A0A7J5B699"/>
<dbReference type="EMBL" id="WBJX01000001">
    <property type="protein sequence ID" value="KAB1639682.1"/>
    <property type="molecule type" value="Genomic_DNA"/>
</dbReference>
<organism evidence="8 9">
    <name type="scientific">Pseudoclavibacter terrae</name>
    <dbReference type="NCBI Taxonomy" id="1530195"/>
    <lineage>
        <taxon>Bacteria</taxon>
        <taxon>Bacillati</taxon>
        <taxon>Actinomycetota</taxon>
        <taxon>Actinomycetes</taxon>
        <taxon>Micrococcales</taxon>
        <taxon>Microbacteriaceae</taxon>
        <taxon>Pseudoclavibacter</taxon>
    </lineage>
</organism>
<dbReference type="Pfam" id="PF07690">
    <property type="entry name" value="MFS_1"/>
    <property type="match status" value="1"/>
</dbReference>
<feature type="transmembrane region" description="Helical" evidence="6">
    <location>
        <begin position="374"/>
        <end position="397"/>
    </location>
</feature>
<evidence type="ECO:0000313" key="8">
    <source>
        <dbReference type="EMBL" id="KAB1639682.1"/>
    </source>
</evidence>
<feature type="transmembrane region" description="Helical" evidence="6">
    <location>
        <begin position="187"/>
        <end position="206"/>
    </location>
</feature>
<keyword evidence="4 6" id="KW-0472">Membrane</keyword>
<dbReference type="InterPro" id="IPR036259">
    <property type="entry name" value="MFS_trans_sf"/>
</dbReference>
<keyword evidence="3 6" id="KW-1133">Transmembrane helix</keyword>
<dbReference type="InterPro" id="IPR011701">
    <property type="entry name" value="MFS"/>
</dbReference>
<dbReference type="PROSITE" id="PS50850">
    <property type="entry name" value="MFS"/>
    <property type="match status" value="1"/>
</dbReference>
<dbReference type="PANTHER" id="PTHR23508:SF10">
    <property type="entry name" value="CARBOXYLIC ACID TRANSPORTER PROTEIN HOMOLOG"/>
    <property type="match status" value="1"/>
</dbReference>
<accession>A0A7J5B699</accession>
<evidence type="ECO:0000259" key="7">
    <source>
        <dbReference type="PROSITE" id="PS50850"/>
    </source>
</evidence>
<sequence>MRSPTMPSAILTERSSNMSTKPMSTRKMWWIALISGMASYIDAAAMTSSGTALVLLKDTLALTPEMIGVLSSALTFSVAIGALFGGRLGDLLGRKSVFIATMVMIAAGSAMLVFVEVFPGLLAGMILVGLGAGADLPVSLATISEMAKAGLRSSMIGFTHFLWKIGSMVALGIATIVGSMGQLGAQILFGHILVVTLLTLVARFAVPESTLWLEQREAEKAGATSRSDAALGWTTLKTLLKAPFAKYFIVLAIFYTLMNLGSNTVGQYGAYMYTEVAGSSVQVYSTVKLITMFLGAILVLLFMRVVGTRWRMTWFVGGAICTITAMCVPLFLGVTEGTLNVMMFLWLIGTVFAGEGIMKIWTQESFPTLLRSSAQGAIIAIARFGSSALVLVTPVVLATGPGALFGFLTGSCLVAVVLAFVVFSRQRTTVIDQEEADAAAAQDAAVDAAPVRVQG</sequence>
<evidence type="ECO:0000256" key="3">
    <source>
        <dbReference type="ARBA" id="ARBA00022989"/>
    </source>
</evidence>
<keyword evidence="9" id="KW-1185">Reference proteome</keyword>
<dbReference type="PANTHER" id="PTHR23508">
    <property type="entry name" value="CARBOXYLIC ACID TRANSPORTER PROTEIN HOMOLOG"/>
    <property type="match status" value="1"/>
</dbReference>
<feature type="transmembrane region" description="Helical" evidence="6">
    <location>
        <begin position="403"/>
        <end position="423"/>
    </location>
</feature>
<feature type="transmembrane region" description="Helical" evidence="6">
    <location>
        <begin position="97"/>
        <end position="115"/>
    </location>
</feature>
<feature type="transmembrane region" description="Helical" evidence="6">
    <location>
        <begin position="244"/>
        <end position="261"/>
    </location>
</feature>
<dbReference type="GO" id="GO:0005886">
    <property type="term" value="C:plasma membrane"/>
    <property type="evidence" value="ECO:0007669"/>
    <property type="project" value="UniProtKB-SubCell"/>
</dbReference>
<dbReference type="OrthoDB" id="3252866at2"/>
<comment type="caution">
    <text evidence="8">The sequence shown here is derived from an EMBL/GenBank/DDBJ whole genome shotgun (WGS) entry which is preliminary data.</text>
</comment>
<gene>
    <name evidence="8" type="ORF">F8O03_05000</name>
</gene>
<feature type="region of interest" description="Disordered" evidence="5">
    <location>
        <begin position="1"/>
        <end position="20"/>
    </location>
</feature>
<dbReference type="GO" id="GO:0046943">
    <property type="term" value="F:carboxylic acid transmembrane transporter activity"/>
    <property type="evidence" value="ECO:0007669"/>
    <property type="project" value="TreeGrafter"/>
</dbReference>
<dbReference type="InterPro" id="IPR020846">
    <property type="entry name" value="MFS_dom"/>
</dbReference>
<name>A0A7J5B699_9MICO</name>
<feature type="transmembrane region" description="Helical" evidence="6">
    <location>
        <begin position="161"/>
        <end position="181"/>
    </location>
</feature>
<proteinExistence type="predicted"/>
<evidence type="ECO:0000256" key="4">
    <source>
        <dbReference type="ARBA" id="ARBA00023136"/>
    </source>
</evidence>